<accession>A0A379LJV2</accession>
<reference evidence="1 2" key="1">
    <citation type="submission" date="2018-06" db="EMBL/GenBank/DDBJ databases">
        <authorList>
            <consortium name="Pathogen Informatics"/>
            <person name="Doyle S."/>
        </authorList>
    </citation>
    <scope>NUCLEOTIDE SEQUENCE [LARGE SCALE GENOMIC DNA]</scope>
    <source>
        <strain evidence="1 2">NCTC10526</strain>
    </source>
</reference>
<dbReference type="Proteomes" id="UP000254123">
    <property type="component" value="Unassembled WGS sequence"/>
</dbReference>
<gene>
    <name evidence="1" type="ORF">NCTC10526_01235</name>
</gene>
<evidence type="ECO:0000313" key="2">
    <source>
        <dbReference type="Proteomes" id="UP000254123"/>
    </source>
</evidence>
<organism evidence="1 2">
    <name type="scientific">Psychrobacter phenylpyruvicus</name>
    <dbReference type="NCBI Taxonomy" id="29432"/>
    <lineage>
        <taxon>Bacteria</taxon>
        <taxon>Pseudomonadati</taxon>
        <taxon>Pseudomonadota</taxon>
        <taxon>Gammaproteobacteria</taxon>
        <taxon>Moraxellales</taxon>
        <taxon>Moraxellaceae</taxon>
        <taxon>Psychrobacter</taxon>
    </lineage>
</organism>
<name>A0A379LJV2_9GAMM</name>
<proteinExistence type="predicted"/>
<protein>
    <submittedName>
        <fullName evidence="1">Uncharacterized protein</fullName>
    </submittedName>
</protein>
<keyword evidence="2" id="KW-1185">Reference proteome</keyword>
<dbReference type="RefSeq" id="WP_028858059.1">
    <property type="nucleotide sequence ID" value="NZ_CAJHAQ010000001.1"/>
</dbReference>
<evidence type="ECO:0000313" key="1">
    <source>
        <dbReference type="EMBL" id="SUD90889.1"/>
    </source>
</evidence>
<sequence length="77" mass="8700">MTGIELSLPLKHARFVLQAIDFRLETWKKAVESGELDEDEISDINNDSMLLQGVRDELETKLATHPAHVSKQPSLSR</sequence>
<dbReference type="EMBL" id="UGVC01000001">
    <property type="protein sequence ID" value="SUD90889.1"/>
    <property type="molecule type" value="Genomic_DNA"/>
</dbReference>
<dbReference type="STRING" id="1123034.GCA_000685805_00389"/>
<dbReference type="AlphaFoldDB" id="A0A379LJV2"/>